<proteinExistence type="predicted"/>
<dbReference type="Proteomes" id="UP000831485">
    <property type="component" value="Chromosome"/>
</dbReference>
<dbReference type="InterPro" id="IPR008969">
    <property type="entry name" value="CarboxyPept-like_regulatory"/>
</dbReference>
<evidence type="ECO:0000313" key="2">
    <source>
        <dbReference type="Proteomes" id="UP000831485"/>
    </source>
</evidence>
<gene>
    <name evidence="1" type="ORF">M1B72_09005</name>
</gene>
<evidence type="ECO:0000313" key="1">
    <source>
        <dbReference type="EMBL" id="UPU38279.1"/>
    </source>
</evidence>
<sequence length="979" mass="102670">MEQFLNSTSYSLDENNGSVYQYFMEVSNSRLSYTNVVTPYVRMSKPKSYYNDVTYDCGSRGRLLITDALAILKARSDYATTILPTLNTLTTDSSGYVRGFNVFFAGYNSGVWAYGLWPHSWALSSPVSLGNGKYVYHYQITDIGSAPTLGTFCHENGHMICGFPDIYDYDYDSSGGAGYFSLMGYGSLFSKNPSQVDAYLKTAAGWASVTDLDSSTSLAGTLVAAPGSGYNTFYRYRNPVIPTEYYLLENRQRVQRDSLLPGSGIAVWHVDELGNRDNQSTVPNSTHQNYELSLVQADNQYHLQNDVNAGDFLDLFFLGNTAAGYANRLDDTTAPAARWWDGTPSMLKVSSFGASGMSMALDFESAVAYTVCGTVRAGSATGPVIAGASVSIGEKMATTNSTGNFCISGLAAGVYTLTVAKAGYVTHTDMGYIVDRDANQTFFLMPEPLYYLSGTVHSGSSTGPLLPGATVSVAGKSATTDSYGAFTVTGIPQGTYTITVSKSGYNTLTVPYYTVRGDRSGVVYYLTAAPTYYLSGTVRSGSSTGPVLPGATVSIAGKTTTTSSTGTFTITGISAGTYTVTVSKSGYNTLTIPNYTVSGNRSGVLYYLTAASTYYLSGTVRSGSSTGPVLPGATVSIAGKSTTTSSTGTFTITGIPAGTYTLTISKTGYYTKTVTGYTMTSNRSGTSFYLSQLPTYYLSGTVRSGSSTGPVLSGATVSIAGKTTTTSSTGTFTITGIPSGTYTLTISKTGYYTKTVTGYTMTSNRSGTSFYLSQMPTYYLSGTVRSGSSTGPVLSGATVSIAGKTTTTSSTGTFTITGILAGTYTVSVYKSGYNKLTVPNYTVSGNRSGAVFYLTPVPTYYVSGTVRSGSSTGPVVSGATVSIAGKTATTSSTGSFTISGIPAGTYTVTIYKAGYTTRTVTGFSVTGNRSGVVFYLSPSASASGREIRETISSTGIANLGCWAVPLRTSHQGGLPSQGA</sequence>
<accession>A0ABY4LKA9</accession>
<protein>
    <submittedName>
        <fullName evidence="1">Carboxypeptidase regulatory-like domain-containing protein</fullName>
    </submittedName>
</protein>
<dbReference type="InterPro" id="IPR008757">
    <property type="entry name" value="Peptidase_M6-like_domain"/>
</dbReference>
<dbReference type="SUPFAM" id="SSF49452">
    <property type="entry name" value="Starch-binding domain-like"/>
    <property type="match status" value="1"/>
</dbReference>
<name>A0ABY4LKA9_9BACT</name>
<dbReference type="SUPFAM" id="SSF49464">
    <property type="entry name" value="Carboxypeptidase regulatory domain-like"/>
    <property type="match status" value="6"/>
</dbReference>
<dbReference type="Gene3D" id="2.60.40.1120">
    <property type="entry name" value="Carboxypeptidase-like, regulatory domain"/>
    <property type="match status" value="7"/>
</dbReference>
<dbReference type="InterPro" id="IPR013784">
    <property type="entry name" value="Carb-bd-like_fold"/>
</dbReference>
<keyword evidence="2" id="KW-1185">Reference proteome</keyword>
<reference evidence="1" key="1">
    <citation type="submission" date="2022-04" db="EMBL/GenBank/DDBJ databases">
        <authorList>
            <person name="Liu G."/>
        </authorList>
    </citation>
    <scope>NUCLEOTIDE SEQUENCE</scope>
    <source>
        <strain evidence="1">RG22</strain>
    </source>
</reference>
<dbReference type="EMBL" id="CP096574">
    <property type="protein sequence ID" value="UPU38279.1"/>
    <property type="molecule type" value="Genomic_DNA"/>
</dbReference>
<dbReference type="PANTHER" id="PTHR41775:SF1">
    <property type="entry name" value="PEPTIDASE M6-LIKE DOMAIN-CONTAINING PROTEIN"/>
    <property type="match status" value="1"/>
</dbReference>
<dbReference type="NCBIfam" id="TIGR03296">
    <property type="entry name" value="M6dom_TIGR03296"/>
    <property type="match status" value="1"/>
</dbReference>
<organism evidence="1 2">
    <name type="scientific">Geomonas paludis</name>
    <dbReference type="NCBI Taxonomy" id="2740185"/>
    <lineage>
        <taxon>Bacteria</taxon>
        <taxon>Pseudomonadati</taxon>
        <taxon>Thermodesulfobacteriota</taxon>
        <taxon>Desulfuromonadia</taxon>
        <taxon>Geobacterales</taxon>
        <taxon>Geobacteraceae</taxon>
        <taxon>Geomonas</taxon>
    </lineage>
</organism>
<dbReference type="PANTHER" id="PTHR41775">
    <property type="entry name" value="SECRETED PROTEIN-RELATED"/>
    <property type="match status" value="1"/>
</dbReference>
<dbReference type="Pfam" id="PF13620">
    <property type="entry name" value="CarboxypepD_reg"/>
    <property type="match status" value="7"/>
</dbReference>